<name>A0A0S4JGB4_BODSA</name>
<keyword evidence="3" id="KW-1185">Reference proteome</keyword>
<gene>
    <name evidence="2" type="ORF">BSAL_14390</name>
</gene>
<feature type="transmembrane region" description="Helical" evidence="1">
    <location>
        <begin position="88"/>
        <end position="109"/>
    </location>
</feature>
<dbReference type="Proteomes" id="UP000051952">
    <property type="component" value="Unassembled WGS sequence"/>
</dbReference>
<evidence type="ECO:0000256" key="1">
    <source>
        <dbReference type="SAM" id="Phobius"/>
    </source>
</evidence>
<evidence type="ECO:0000313" key="2">
    <source>
        <dbReference type="EMBL" id="CUG88249.1"/>
    </source>
</evidence>
<feature type="transmembrane region" description="Helical" evidence="1">
    <location>
        <begin position="54"/>
        <end position="76"/>
    </location>
</feature>
<keyword evidence="1" id="KW-1133">Transmembrane helix</keyword>
<sequence>MAVEDELAKYDNFDMDKYVLKKEIEVSSGLRGDTSSRAPISSSWLSWRVRLPNILAVVTIALLVIYEIIVLISMFVVSVRKVMVEGGLMYALSGLNLLFIALLVIVVVVTRNDWNVGMLTSKLGRARTSSTADDDD</sequence>
<protein>
    <submittedName>
        <fullName evidence="2">Transmembrane protein, putative</fullName>
    </submittedName>
</protein>
<dbReference type="EMBL" id="CYKH01001627">
    <property type="protein sequence ID" value="CUG88249.1"/>
    <property type="molecule type" value="Genomic_DNA"/>
</dbReference>
<keyword evidence="1 2" id="KW-0812">Transmembrane</keyword>
<dbReference type="VEuPathDB" id="TriTrypDB:BSAL_14390"/>
<proteinExistence type="predicted"/>
<accession>A0A0S4JGB4</accession>
<dbReference type="AlphaFoldDB" id="A0A0S4JGB4"/>
<reference evidence="3" key="1">
    <citation type="submission" date="2015-09" db="EMBL/GenBank/DDBJ databases">
        <authorList>
            <consortium name="Pathogen Informatics"/>
        </authorList>
    </citation>
    <scope>NUCLEOTIDE SEQUENCE [LARGE SCALE GENOMIC DNA]</scope>
    <source>
        <strain evidence="3">Lake Konstanz</strain>
    </source>
</reference>
<evidence type="ECO:0000313" key="3">
    <source>
        <dbReference type="Proteomes" id="UP000051952"/>
    </source>
</evidence>
<organism evidence="2 3">
    <name type="scientific">Bodo saltans</name>
    <name type="common">Flagellated protozoan</name>
    <dbReference type="NCBI Taxonomy" id="75058"/>
    <lineage>
        <taxon>Eukaryota</taxon>
        <taxon>Discoba</taxon>
        <taxon>Euglenozoa</taxon>
        <taxon>Kinetoplastea</taxon>
        <taxon>Metakinetoplastina</taxon>
        <taxon>Eubodonida</taxon>
        <taxon>Bodonidae</taxon>
        <taxon>Bodo</taxon>
    </lineage>
</organism>
<keyword evidence="1" id="KW-0472">Membrane</keyword>